<sequence>MIKIRAVLLNCTTGRGPKGKFGAQLVQAAISACSIFVLRTIFLTWKFFEKLRRVVLTSDKQYYPTR</sequence>
<protein>
    <submittedName>
        <fullName evidence="2">Uncharacterized protein</fullName>
    </submittedName>
</protein>
<reference evidence="2 3" key="1">
    <citation type="journal article" date="2007" name="PLoS Genet.">
        <title>A tale of two oxidation states: bacterial colonization of arsenic-rich environments.</title>
        <authorList>
            <person name="Muller D."/>
            <person name="Medigue C."/>
            <person name="Koechler S."/>
            <person name="Barbe V."/>
            <person name="Barakat M."/>
            <person name="Talla E."/>
            <person name="Bonnefoy V."/>
            <person name="Krin E."/>
            <person name="Arsene-Ploetze F."/>
            <person name="Carapito C."/>
            <person name="Chandler M."/>
            <person name="Cournoyer B."/>
            <person name="Cruveiller S."/>
            <person name="Dossat C."/>
            <person name="Duval S."/>
            <person name="Heymann M."/>
            <person name="Leize E."/>
            <person name="Lieutaud A."/>
            <person name="Lievremont D."/>
            <person name="Makita Y."/>
            <person name="Mangenot S."/>
            <person name="Nitschke W."/>
            <person name="Ortet P."/>
            <person name="Perdrial N."/>
            <person name="Schoepp B."/>
            <person name="Siguier N."/>
            <person name="Simeonova D.D."/>
            <person name="Rouy Z."/>
            <person name="Segurens B."/>
            <person name="Turlin E."/>
            <person name="Vallenet D."/>
            <person name="Van Dorsselaer A."/>
            <person name="Weiss S."/>
            <person name="Weissenbach J."/>
            <person name="Lett M.C."/>
            <person name="Danchin A."/>
            <person name="Bertin P.N."/>
        </authorList>
    </citation>
    <scope>NUCLEOTIDE SEQUENCE [LARGE SCALE GENOMIC DNA]</scope>
    <source>
        <strain evidence="3">ULPAs1</strain>
    </source>
</reference>
<dbReference type="AlphaFoldDB" id="A4G2Y5"/>
<gene>
    <name evidence="2" type="ordered locus">HEAR0678</name>
</gene>
<dbReference type="EMBL" id="CU207211">
    <property type="protein sequence ID" value="CAL60872.1"/>
    <property type="molecule type" value="Genomic_DNA"/>
</dbReference>
<organism evidence="2 3">
    <name type="scientific">Herminiimonas arsenicoxydans</name>
    <dbReference type="NCBI Taxonomy" id="204773"/>
    <lineage>
        <taxon>Bacteria</taxon>
        <taxon>Pseudomonadati</taxon>
        <taxon>Pseudomonadota</taxon>
        <taxon>Betaproteobacteria</taxon>
        <taxon>Burkholderiales</taxon>
        <taxon>Oxalobacteraceae</taxon>
        <taxon>Herminiimonas</taxon>
    </lineage>
</organism>
<proteinExistence type="predicted"/>
<dbReference type="KEGG" id="har:HEAR0678"/>
<keyword evidence="1" id="KW-0812">Transmembrane</keyword>
<dbReference type="STRING" id="204773.HEAR0678"/>
<keyword evidence="1" id="KW-0472">Membrane</keyword>
<evidence type="ECO:0000313" key="3">
    <source>
        <dbReference type="Proteomes" id="UP000006697"/>
    </source>
</evidence>
<evidence type="ECO:0000256" key="1">
    <source>
        <dbReference type="SAM" id="Phobius"/>
    </source>
</evidence>
<keyword evidence="1" id="KW-1133">Transmembrane helix</keyword>
<dbReference type="Proteomes" id="UP000006697">
    <property type="component" value="Chromosome"/>
</dbReference>
<accession>A4G2Y5</accession>
<name>A4G2Y5_HERAR</name>
<feature type="transmembrane region" description="Helical" evidence="1">
    <location>
        <begin position="25"/>
        <end position="45"/>
    </location>
</feature>
<dbReference type="PROSITE" id="PS51257">
    <property type="entry name" value="PROKAR_LIPOPROTEIN"/>
    <property type="match status" value="1"/>
</dbReference>
<evidence type="ECO:0000313" key="2">
    <source>
        <dbReference type="EMBL" id="CAL60872.1"/>
    </source>
</evidence>
<keyword evidence="3" id="KW-1185">Reference proteome</keyword>
<dbReference type="HOGENOM" id="CLU_2825227_0_0_4"/>